<protein>
    <submittedName>
        <fullName evidence="2">Aromatic amino acid lyase</fullName>
    </submittedName>
</protein>
<sequence>MTHGPTAGHLELDGSGLSPLAVAAVARRGGAESRVTVGAAATERMRASVDLKDALLEEEIPVYGVTTGFGDSCVRQIAPDKAHELQRNLVLYHLNGVGPVATPAVARATMIIRANALAKGVSAVRPQVVSTLLECLHRDILPLIPERGSVGASGDLVPLCYLAAALIGEGRVLHRGTVRPAADALREEGIEPLRLAPKEGIALINGTSFAAAYAVLAAWDARELAFVAELATAMTVEALGGNASAFHPFVHGSKPHPGQVRSAEVVRTLLDGSRLATSFENILVRRRRLEGRSCVRLDERVQDRYSVRCAPQIIGIARDTLAWAEDWLTTEINSASDNPLFDADGGGLHLGGNFYAGHVGQAMDSLKTAVAGLANLLDRQLALVVDEKYNEGLPPNLVAARTPDHSGAGLHHGFKGMQIAASAVTAEALKQTGPVSVFSRSTEAHNQDIVSMGTISAREARTINGLVRDVAAIHLLALAQALDLRGVGQASPAVRAVHRLIREHSAFVCRDRRLDEDIVAVADLIETGELRRAAGLDDEEFAGPVGTGAARRTDHTALT</sequence>
<evidence type="ECO:0000313" key="3">
    <source>
        <dbReference type="Proteomes" id="UP000308632"/>
    </source>
</evidence>
<dbReference type="RefSeq" id="WP_137301072.1">
    <property type="nucleotide sequence ID" value="NZ_BMVD01000001.1"/>
</dbReference>
<dbReference type="Proteomes" id="UP000308632">
    <property type="component" value="Unassembled WGS sequence"/>
</dbReference>
<evidence type="ECO:0000256" key="1">
    <source>
        <dbReference type="ARBA" id="ARBA00023239"/>
    </source>
</evidence>
<dbReference type="Gene3D" id="1.10.275.10">
    <property type="entry name" value="Fumarase/aspartase (N-terminal domain)"/>
    <property type="match status" value="1"/>
</dbReference>
<organism evidence="2 3">
    <name type="scientific">Streptomyces galbus</name>
    <dbReference type="NCBI Taxonomy" id="33898"/>
    <lineage>
        <taxon>Bacteria</taxon>
        <taxon>Bacillati</taxon>
        <taxon>Actinomycetota</taxon>
        <taxon>Actinomycetes</taxon>
        <taxon>Kitasatosporales</taxon>
        <taxon>Streptomycetaceae</taxon>
        <taxon>Streptomyces</taxon>
    </lineage>
</organism>
<dbReference type="SUPFAM" id="SSF48557">
    <property type="entry name" value="L-aspartase-like"/>
    <property type="match status" value="1"/>
</dbReference>
<dbReference type="CDD" id="cd00332">
    <property type="entry name" value="PAL-HAL"/>
    <property type="match status" value="1"/>
</dbReference>
<dbReference type="InterPro" id="IPR008948">
    <property type="entry name" value="L-Aspartase-like"/>
</dbReference>
<keyword evidence="1 2" id="KW-0456">Lyase</keyword>
<accession>A0A4U5X4X1</accession>
<dbReference type="Pfam" id="PF00221">
    <property type="entry name" value="Lyase_aromatic"/>
    <property type="match status" value="1"/>
</dbReference>
<dbReference type="InterPro" id="IPR024083">
    <property type="entry name" value="Fumarase/histidase_N"/>
</dbReference>
<reference evidence="2 3" key="1">
    <citation type="submission" date="2019-04" db="EMBL/GenBank/DDBJ databases">
        <title>Streptomyces lasaliensis sp.nov., an Actinomycete isolated from soil which produces the polyether antibiotic lasalocid.</title>
        <authorList>
            <person name="Erwin G."/>
            <person name="Haber C."/>
        </authorList>
    </citation>
    <scope>NUCLEOTIDE SEQUENCE [LARGE SCALE GENOMIC DNA]</scope>
    <source>
        <strain evidence="2 3">DSM 40089</strain>
    </source>
</reference>
<proteinExistence type="predicted"/>
<comment type="caution">
    <text evidence="2">The sequence shown here is derived from an EMBL/GenBank/DDBJ whole genome shotgun (WGS) entry which is preliminary data.</text>
</comment>
<gene>
    <name evidence="2" type="ORF">E4U92_16255</name>
</gene>
<dbReference type="Gene3D" id="1.20.200.10">
    <property type="entry name" value="Fumarase/aspartase (Central domain)"/>
    <property type="match status" value="1"/>
</dbReference>
<dbReference type="PANTHER" id="PTHR10362">
    <property type="entry name" value="HISTIDINE AMMONIA-LYASE"/>
    <property type="match status" value="1"/>
</dbReference>
<dbReference type="InterPro" id="IPR001106">
    <property type="entry name" value="Aromatic_Lyase"/>
</dbReference>
<dbReference type="EMBL" id="SZPR01000012">
    <property type="protein sequence ID" value="TKT09121.1"/>
    <property type="molecule type" value="Genomic_DNA"/>
</dbReference>
<evidence type="ECO:0000313" key="2">
    <source>
        <dbReference type="EMBL" id="TKT09121.1"/>
    </source>
</evidence>
<dbReference type="FunFam" id="1.10.275.10:FF:000005">
    <property type="entry name" value="Histidine ammonia-lyase"/>
    <property type="match status" value="1"/>
</dbReference>
<name>A0A4U5X4X1_STRGB</name>
<dbReference type="AlphaFoldDB" id="A0A4U5X4X1"/>
<dbReference type="GO" id="GO:0016841">
    <property type="term" value="F:ammonia-lyase activity"/>
    <property type="evidence" value="ECO:0007669"/>
    <property type="project" value="UniProtKB-ARBA"/>
</dbReference>